<accession>A0ABT6P1T6</accession>
<dbReference type="PANTHER" id="PTHR22911">
    <property type="entry name" value="ACYL-MALONYL CONDENSING ENZYME-RELATED"/>
    <property type="match status" value="1"/>
</dbReference>
<evidence type="ECO:0000313" key="8">
    <source>
        <dbReference type="Proteomes" id="UP001160301"/>
    </source>
</evidence>
<evidence type="ECO:0000256" key="1">
    <source>
        <dbReference type="ARBA" id="ARBA00004141"/>
    </source>
</evidence>
<name>A0ABT6P1T6_9BACT</name>
<dbReference type="InterPro" id="IPR037185">
    <property type="entry name" value="EmrE-like"/>
</dbReference>
<feature type="transmembrane region" description="Helical" evidence="5">
    <location>
        <begin position="171"/>
        <end position="191"/>
    </location>
</feature>
<dbReference type="EMBL" id="JARZHI010000043">
    <property type="protein sequence ID" value="MDI1434557.1"/>
    <property type="molecule type" value="Genomic_DNA"/>
</dbReference>
<keyword evidence="8" id="KW-1185">Reference proteome</keyword>
<evidence type="ECO:0000256" key="4">
    <source>
        <dbReference type="ARBA" id="ARBA00023136"/>
    </source>
</evidence>
<feature type="transmembrane region" description="Helical" evidence="5">
    <location>
        <begin position="236"/>
        <end position="254"/>
    </location>
</feature>
<feature type="transmembrane region" description="Helical" evidence="5">
    <location>
        <begin position="316"/>
        <end position="336"/>
    </location>
</feature>
<feature type="domain" description="EamA" evidence="6">
    <location>
        <begin position="57"/>
        <end position="186"/>
    </location>
</feature>
<keyword evidence="2 5" id="KW-0812">Transmembrane</keyword>
<organism evidence="7 8">
    <name type="scientific">Polyangium sorediatum</name>
    <dbReference type="NCBI Taxonomy" id="889274"/>
    <lineage>
        <taxon>Bacteria</taxon>
        <taxon>Pseudomonadati</taxon>
        <taxon>Myxococcota</taxon>
        <taxon>Polyangia</taxon>
        <taxon>Polyangiales</taxon>
        <taxon>Polyangiaceae</taxon>
        <taxon>Polyangium</taxon>
    </lineage>
</organism>
<evidence type="ECO:0000256" key="3">
    <source>
        <dbReference type="ARBA" id="ARBA00022989"/>
    </source>
</evidence>
<dbReference type="SUPFAM" id="SSF103481">
    <property type="entry name" value="Multidrug resistance efflux transporter EmrE"/>
    <property type="match status" value="2"/>
</dbReference>
<dbReference type="Pfam" id="PF00892">
    <property type="entry name" value="EamA"/>
    <property type="match status" value="1"/>
</dbReference>
<comment type="subcellular location">
    <subcellularLocation>
        <location evidence="1">Membrane</location>
        <topology evidence="1">Multi-pass membrane protein</topology>
    </subcellularLocation>
</comment>
<keyword evidence="3 5" id="KW-1133">Transmembrane helix</keyword>
<feature type="transmembrane region" description="Helical" evidence="5">
    <location>
        <begin position="122"/>
        <end position="140"/>
    </location>
</feature>
<protein>
    <submittedName>
        <fullName evidence="7">DMT family transporter</fullName>
    </submittedName>
</protein>
<feature type="transmembrane region" description="Helical" evidence="5">
    <location>
        <begin position="83"/>
        <end position="102"/>
    </location>
</feature>
<evidence type="ECO:0000256" key="2">
    <source>
        <dbReference type="ARBA" id="ARBA00022692"/>
    </source>
</evidence>
<proteinExistence type="predicted"/>
<feature type="transmembrane region" description="Helical" evidence="5">
    <location>
        <begin position="290"/>
        <end position="310"/>
    </location>
</feature>
<gene>
    <name evidence="7" type="ORF">QHF89_33970</name>
</gene>
<dbReference type="PANTHER" id="PTHR22911:SF6">
    <property type="entry name" value="SOLUTE CARRIER FAMILY 35 MEMBER G1"/>
    <property type="match status" value="1"/>
</dbReference>
<dbReference type="RefSeq" id="WP_284721263.1">
    <property type="nucleotide sequence ID" value="NZ_JARZHI010000043.1"/>
</dbReference>
<reference evidence="7 8" key="1">
    <citation type="submission" date="2023-04" db="EMBL/GenBank/DDBJ databases">
        <title>The genome sequence of Polyangium sorediatum DSM14670.</title>
        <authorList>
            <person name="Zhang X."/>
        </authorList>
    </citation>
    <scope>NUCLEOTIDE SEQUENCE [LARGE SCALE GENOMIC DNA]</scope>
    <source>
        <strain evidence="7 8">DSM 14670</strain>
    </source>
</reference>
<dbReference type="InterPro" id="IPR000620">
    <property type="entry name" value="EamA_dom"/>
</dbReference>
<evidence type="ECO:0000313" key="7">
    <source>
        <dbReference type="EMBL" id="MDI1434557.1"/>
    </source>
</evidence>
<evidence type="ECO:0000256" key="5">
    <source>
        <dbReference type="SAM" id="Phobius"/>
    </source>
</evidence>
<feature type="transmembrane region" description="Helical" evidence="5">
    <location>
        <begin position="146"/>
        <end position="164"/>
    </location>
</feature>
<comment type="caution">
    <text evidence="7">The sequence shown here is derived from an EMBL/GenBank/DDBJ whole genome shotgun (WGS) entry which is preliminary data.</text>
</comment>
<feature type="transmembrane region" description="Helical" evidence="5">
    <location>
        <begin position="197"/>
        <end position="215"/>
    </location>
</feature>
<keyword evidence="4 5" id="KW-0472">Membrane</keyword>
<feature type="transmembrane region" description="Helical" evidence="5">
    <location>
        <begin position="56"/>
        <end position="77"/>
    </location>
</feature>
<feature type="transmembrane region" description="Helical" evidence="5">
    <location>
        <begin position="260"/>
        <end position="278"/>
    </location>
</feature>
<evidence type="ECO:0000259" key="6">
    <source>
        <dbReference type="Pfam" id="PF00892"/>
    </source>
</evidence>
<sequence>MTIHITEGQRAQGRPTVRREVRAWKVVAWYGARVNRIEPGGRDRSAPEATRGPREALAWMVIAQVLFTIMGVCTRLGAQRLPWSEVAAARAVLGAAVAIAVARMRGAPLVIHDRRTAWARSICGTVAMICTFYTLGAPAIALGDAVTLGATSPIFIAILAPWLLGERSGRIVWVATTVAFAGVALVAGPSFRLSGRLSLVSLLGAVASALAMIWLRRLGTGRSGTPRESPEAIVTHFSLVAGVTLSVVALPTLRVPDLEGALFLLGTGASGAFAQIAMTRAYALDRAARVGVWSYLGVVLTHVAAMGVLGEREDPIGLAGSALVIAAGLGLTWSGLREARAATLASTPCQTGR</sequence>
<dbReference type="Proteomes" id="UP001160301">
    <property type="component" value="Unassembled WGS sequence"/>
</dbReference>